<dbReference type="GO" id="GO:0016226">
    <property type="term" value="P:iron-sulfur cluster assembly"/>
    <property type="evidence" value="ECO:0007669"/>
    <property type="project" value="InterPro"/>
</dbReference>
<name>A0A1X2GYN4_9FUNG</name>
<dbReference type="Pfam" id="PF01521">
    <property type="entry name" value="Fe-S_biosyn"/>
    <property type="match status" value="1"/>
</dbReference>
<dbReference type="GO" id="GO:0051537">
    <property type="term" value="F:2 iron, 2 sulfur cluster binding"/>
    <property type="evidence" value="ECO:0007669"/>
    <property type="project" value="TreeGrafter"/>
</dbReference>
<dbReference type="Proteomes" id="UP000242146">
    <property type="component" value="Unassembled WGS sequence"/>
</dbReference>
<organism evidence="3 4">
    <name type="scientific">Hesseltinella vesiculosa</name>
    <dbReference type="NCBI Taxonomy" id="101127"/>
    <lineage>
        <taxon>Eukaryota</taxon>
        <taxon>Fungi</taxon>
        <taxon>Fungi incertae sedis</taxon>
        <taxon>Mucoromycota</taxon>
        <taxon>Mucoromycotina</taxon>
        <taxon>Mucoromycetes</taxon>
        <taxon>Mucorales</taxon>
        <taxon>Cunninghamellaceae</taxon>
        <taxon>Hesseltinella</taxon>
    </lineage>
</organism>
<dbReference type="EMBL" id="MCGT01000001">
    <property type="protein sequence ID" value="ORX63198.1"/>
    <property type="molecule type" value="Genomic_DNA"/>
</dbReference>
<dbReference type="SUPFAM" id="SSF89360">
    <property type="entry name" value="HesB-like domain"/>
    <property type="match status" value="1"/>
</dbReference>
<dbReference type="PANTHER" id="PTHR43011">
    <property type="entry name" value="IRON-SULFUR CLUSTER ASSEMBLY 2 HOMOLOG, MITOCHONDRIAL"/>
    <property type="match status" value="1"/>
</dbReference>
<accession>A0A1X2GYN4</accession>
<gene>
    <name evidence="3" type="ORF">DM01DRAFT_1331266</name>
</gene>
<feature type="domain" description="Core" evidence="2">
    <location>
        <begin position="4"/>
        <end position="62"/>
    </location>
</feature>
<dbReference type="GO" id="GO:0051539">
    <property type="term" value="F:4 iron, 4 sulfur cluster binding"/>
    <property type="evidence" value="ECO:0007669"/>
    <property type="project" value="TreeGrafter"/>
</dbReference>
<comment type="similarity">
    <text evidence="1">Belongs to the HesB/IscA family.</text>
</comment>
<sequence length="75" mass="8331">MELTKTVDEDDIIFEKQGTRVVVDGVSLQFLRGSNVDFVEELIGSTFQVVDNPNAKNSCGCNISYDVDLDMLTQN</sequence>
<dbReference type="NCBIfam" id="TIGR00049">
    <property type="entry name" value="iron-sulfur cluster assembly accessory protein"/>
    <property type="match status" value="1"/>
</dbReference>
<evidence type="ECO:0000313" key="3">
    <source>
        <dbReference type="EMBL" id="ORX63198.1"/>
    </source>
</evidence>
<proteinExistence type="inferred from homology"/>
<evidence type="ECO:0000256" key="1">
    <source>
        <dbReference type="ARBA" id="ARBA00006718"/>
    </source>
</evidence>
<protein>
    <recommendedName>
        <fullName evidence="2">Core domain-containing protein</fullName>
    </recommendedName>
</protein>
<keyword evidence="4" id="KW-1185">Reference proteome</keyword>
<reference evidence="3 4" key="1">
    <citation type="submission" date="2016-07" db="EMBL/GenBank/DDBJ databases">
        <title>Pervasive Adenine N6-methylation of Active Genes in Fungi.</title>
        <authorList>
            <consortium name="DOE Joint Genome Institute"/>
            <person name="Mondo S.J."/>
            <person name="Dannebaum R.O."/>
            <person name="Kuo R.C."/>
            <person name="Labutti K."/>
            <person name="Haridas S."/>
            <person name="Kuo A."/>
            <person name="Salamov A."/>
            <person name="Ahrendt S.R."/>
            <person name="Lipzen A."/>
            <person name="Sullivan W."/>
            <person name="Andreopoulos W.B."/>
            <person name="Clum A."/>
            <person name="Lindquist E."/>
            <person name="Daum C."/>
            <person name="Ramamoorthy G.K."/>
            <person name="Gryganskyi A."/>
            <person name="Culley D."/>
            <person name="Magnuson J.K."/>
            <person name="James T.Y."/>
            <person name="O'Malley M.A."/>
            <person name="Stajich J.E."/>
            <person name="Spatafora J.W."/>
            <person name="Visel A."/>
            <person name="Grigoriev I.V."/>
        </authorList>
    </citation>
    <scope>NUCLEOTIDE SEQUENCE [LARGE SCALE GENOMIC DNA]</scope>
    <source>
        <strain evidence="3 4">NRRL 3301</strain>
    </source>
</reference>
<dbReference type="InterPro" id="IPR016092">
    <property type="entry name" value="ATAP"/>
</dbReference>
<dbReference type="AlphaFoldDB" id="A0A1X2GYN4"/>
<dbReference type="GO" id="GO:0005506">
    <property type="term" value="F:iron ion binding"/>
    <property type="evidence" value="ECO:0007669"/>
    <property type="project" value="TreeGrafter"/>
</dbReference>
<comment type="caution">
    <text evidence="3">The sequence shown here is derived from an EMBL/GenBank/DDBJ whole genome shotgun (WGS) entry which is preliminary data.</text>
</comment>
<dbReference type="PANTHER" id="PTHR43011:SF1">
    <property type="entry name" value="IRON-SULFUR CLUSTER ASSEMBLY 2 HOMOLOG, MITOCHONDRIAL"/>
    <property type="match status" value="1"/>
</dbReference>
<evidence type="ECO:0000313" key="4">
    <source>
        <dbReference type="Proteomes" id="UP000242146"/>
    </source>
</evidence>
<dbReference type="OrthoDB" id="1938621at2759"/>
<dbReference type="InterPro" id="IPR035903">
    <property type="entry name" value="HesB-like_dom_sf"/>
</dbReference>
<dbReference type="GO" id="GO:0005739">
    <property type="term" value="C:mitochondrion"/>
    <property type="evidence" value="ECO:0007669"/>
    <property type="project" value="TreeGrafter"/>
</dbReference>
<evidence type="ECO:0000259" key="2">
    <source>
        <dbReference type="Pfam" id="PF01521"/>
    </source>
</evidence>
<dbReference type="STRING" id="101127.A0A1X2GYN4"/>
<dbReference type="InterPro" id="IPR000361">
    <property type="entry name" value="ATAP_core_dom"/>
</dbReference>
<dbReference type="Gene3D" id="2.60.300.12">
    <property type="entry name" value="HesB-like domain"/>
    <property type="match status" value="1"/>
</dbReference>